<reference evidence="4" key="1">
    <citation type="submission" date="2018-05" db="EMBL/GenBank/DDBJ databases">
        <authorList>
            <person name="Lanie J.A."/>
            <person name="Ng W.-L."/>
            <person name="Kazmierczak K.M."/>
            <person name="Andrzejewski T.M."/>
            <person name="Davidsen T.M."/>
            <person name="Wayne K.J."/>
            <person name="Tettelin H."/>
            <person name="Glass J.I."/>
            <person name="Rusch D."/>
            <person name="Podicherti R."/>
            <person name="Tsui H.-C.T."/>
            <person name="Winkler M.E."/>
        </authorList>
    </citation>
    <scope>NUCLEOTIDE SEQUENCE</scope>
</reference>
<dbReference type="AlphaFoldDB" id="A0A381WMN1"/>
<evidence type="ECO:0000256" key="2">
    <source>
        <dbReference type="ARBA" id="ARBA00023157"/>
    </source>
</evidence>
<dbReference type="EMBL" id="UINC01012209">
    <property type="protein sequence ID" value="SVA53438.1"/>
    <property type="molecule type" value="Genomic_DNA"/>
</dbReference>
<keyword evidence="2" id="KW-1015">Disulfide bond</keyword>
<evidence type="ECO:0000259" key="3">
    <source>
        <dbReference type="SMART" id="SM00560"/>
    </source>
</evidence>
<keyword evidence="1" id="KW-0732">Signal</keyword>
<accession>A0A381WMN1</accession>
<dbReference type="Pfam" id="PF13385">
    <property type="entry name" value="Laminin_G_3"/>
    <property type="match status" value="1"/>
</dbReference>
<organism evidence="4">
    <name type="scientific">marine metagenome</name>
    <dbReference type="NCBI Taxonomy" id="408172"/>
    <lineage>
        <taxon>unclassified sequences</taxon>
        <taxon>metagenomes</taxon>
        <taxon>ecological metagenomes</taxon>
    </lineage>
</organism>
<name>A0A381WMN1_9ZZZZ</name>
<feature type="domain" description="LamG-like jellyroll fold" evidence="3">
    <location>
        <begin position="423"/>
        <end position="565"/>
    </location>
</feature>
<feature type="non-terminal residue" evidence="4">
    <location>
        <position position="707"/>
    </location>
</feature>
<dbReference type="InterPro" id="IPR013320">
    <property type="entry name" value="ConA-like_dom_sf"/>
</dbReference>
<dbReference type="InterPro" id="IPR006558">
    <property type="entry name" value="LamG-like"/>
</dbReference>
<dbReference type="Gene3D" id="2.60.120.200">
    <property type="match status" value="1"/>
</dbReference>
<evidence type="ECO:0000313" key="4">
    <source>
        <dbReference type="EMBL" id="SVA53438.1"/>
    </source>
</evidence>
<dbReference type="SUPFAM" id="SSF49899">
    <property type="entry name" value="Concanavalin A-like lectins/glucanases"/>
    <property type="match status" value="1"/>
</dbReference>
<dbReference type="SMART" id="SM00560">
    <property type="entry name" value="LamGL"/>
    <property type="match status" value="1"/>
</dbReference>
<proteinExistence type="predicted"/>
<sequence>MRNIAASFFILSFNSFVLSQVTDSHGGDFVVVSGTTTYESLPYIETFSGENACSREFCTWVTAEWTNYNNTSDDYTCLDAPCTTTDTYVSFLTPPDTFSLVGESSVDVWDYSMSPGHDSWSQTPVARFWFSDPMDYSISMYSPLINISDYSSVSVTFDMHLYAWPSTQQDEFLHIEYCTGSGWETAMVHLADAPTAVDIPWGPNSFFVYDIRELDTLQLRFRANGYDSYNLYGWFFDNVKVKGAPVLSTVNIYGPAGNPGGAKIGDDVTISMISNTDLIAPPTVVMNGEFVTTIGSGTIFSAEKIIDESDSEGPILFSIDFMSADTIAGQTVRESTDNSKVIIDNFGPGDYITNDNTPVGGNVVDPVWNSTNTSLNVMLTLPEDSAVSDFDILNGWSLDYTNQESSVTSLGPNGLSQTHHQLDVFTLEVWVNVHSADTYDGMVVYGESVNANESGYGFVFFNGWRFFLVTDEMSENSWESNPATSLQNNVWTHLAGTYDGSMVKLYKNGVIVDSLARSGDVDYDNVNYTELLIGKFKDIQVSGDFEYFDGQVSEVRLWNIVRSQADISGFRSWTLNGNEAGLVGYWKMAEGSGTVLADETVNNSNGTCLATAWINNAPPTLIDPDLLVPDYNLEALVGAKVKLRASVDGGSYIDFGEDNIITLDDLPPNQMTANTSADYLENISGFSESAELTLGTKLIDIAGNETI</sequence>
<protein>
    <recommendedName>
        <fullName evidence="3">LamG-like jellyroll fold domain-containing protein</fullName>
    </recommendedName>
</protein>
<gene>
    <name evidence="4" type="ORF">METZ01_LOCUS106292</name>
</gene>
<evidence type="ECO:0000256" key="1">
    <source>
        <dbReference type="ARBA" id="ARBA00022729"/>
    </source>
</evidence>